<dbReference type="EMBL" id="CACVKT020004119">
    <property type="protein sequence ID" value="CAC5388024.1"/>
    <property type="molecule type" value="Genomic_DNA"/>
</dbReference>
<organism evidence="2 3">
    <name type="scientific">Mytilus coruscus</name>
    <name type="common">Sea mussel</name>
    <dbReference type="NCBI Taxonomy" id="42192"/>
    <lineage>
        <taxon>Eukaryota</taxon>
        <taxon>Metazoa</taxon>
        <taxon>Spiralia</taxon>
        <taxon>Lophotrochozoa</taxon>
        <taxon>Mollusca</taxon>
        <taxon>Bivalvia</taxon>
        <taxon>Autobranchia</taxon>
        <taxon>Pteriomorphia</taxon>
        <taxon>Mytilida</taxon>
        <taxon>Mytiloidea</taxon>
        <taxon>Mytilidae</taxon>
        <taxon>Mytilinae</taxon>
        <taxon>Mytilus</taxon>
    </lineage>
</organism>
<keyword evidence="1" id="KW-1133">Transmembrane helix</keyword>
<keyword evidence="1" id="KW-0812">Transmembrane</keyword>
<keyword evidence="1" id="KW-0472">Membrane</keyword>
<name>A0A6J8BYW1_MYTCO</name>
<dbReference type="Proteomes" id="UP000507470">
    <property type="component" value="Unassembled WGS sequence"/>
</dbReference>
<dbReference type="Gene3D" id="3.90.1720.10">
    <property type="entry name" value="endopeptidase domain like (from Nostoc punctiforme)"/>
    <property type="match status" value="1"/>
</dbReference>
<keyword evidence="3" id="KW-1185">Reference proteome</keyword>
<reference evidence="2 3" key="1">
    <citation type="submission" date="2020-06" db="EMBL/GenBank/DDBJ databases">
        <authorList>
            <person name="Li R."/>
            <person name="Bekaert M."/>
        </authorList>
    </citation>
    <scope>NUCLEOTIDE SEQUENCE [LARGE SCALE GENOMIC DNA]</scope>
    <source>
        <strain evidence="3">wild</strain>
    </source>
</reference>
<feature type="transmembrane region" description="Helical" evidence="1">
    <location>
        <begin position="349"/>
        <end position="369"/>
    </location>
</feature>
<evidence type="ECO:0000313" key="2">
    <source>
        <dbReference type="EMBL" id="CAC5388024.1"/>
    </source>
</evidence>
<dbReference type="AlphaFoldDB" id="A0A6J8BYW1"/>
<evidence type="ECO:0000256" key="1">
    <source>
        <dbReference type="SAM" id="Phobius"/>
    </source>
</evidence>
<dbReference type="OrthoDB" id="6047939at2759"/>
<sequence length="449" mass="50789">MASNIDKRDLNLQSGQGRVPIHDDDVEVDVQLISHESKIDSNETFKELVCDYSHLRVVRNICCRSYSHHFLVTNLKFNKEPIEVTIVHYTSSCDIFTERKSMAVGKFKSQTFKLGDRLGNDLLDFDTGVYLIRHPDVGEEIDIQKRIYERLGEREYDFGWNNCEHIINYILSGTNIPSRERINCVDCCNPIANMKEVGLKTAVLVAFFGAIASSVTRFCYVSLLAASLIFVNANISSPEICDDIVGQNAIKEAKEAINDAINLPFFPQIENSSMILADVISGLDDKLICYLAKHLHQKVVRRTCEFGFSAAVSLETIFLLLNLFFSLCPLRQTILRNDIFCRIMFVKIFSGYLSITLAIGAGGIGQFYLTPPDVWFFIIAFVSCILFRFLLTWLTGCLFDLCCCCHCVESRGCCYYCEGGCQLTYVFSFVLISLLFLVGIFYYALDVLA</sequence>
<evidence type="ECO:0000313" key="3">
    <source>
        <dbReference type="Proteomes" id="UP000507470"/>
    </source>
</evidence>
<proteinExistence type="predicted"/>
<accession>A0A6J8BYW1</accession>
<protein>
    <recommendedName>
        <fullName evidence="4">LRAT domain-containing protein</fullName>
    </recommendedName>
</protein>
<feature type="transmembrane region" description="Helical" evidence="1">
    <location>
        <begin position="375"/>
        <end position="402"/>
    </location>
</feature>
<feature type="transmembrane region" description="Helical" evidence="1">
    <location>
        <begin position="423"/>
        <end position="445"/>
    </location>
</feature>
<evidence type="ECO:0008006" key="4">
    <source>
        <dbReference type="Google" id="ProtNLM"/>
    </source>
</evidence>
<feature type="transmembrane region" description="Helical" evidence="1">
    <location>
        <begin position="306"/>
        <end position="328"/>
    </location>
</feature>
<gene>
    <name evidence="2" type="ORF">MCOR_23309</name>
</gene>